<evidence type="ECO:0000313" key="2">
    <source>
        <dbReference type="EMBL" id="TDK33849.1"/>
    </source>
</evidence>
<reference evidence="2 3" key="1">
    <citation type="submission" date="2019-03" db="EMBL/GenBank/DDBJ databases">
        <title>Luteimonas zhaokaii sp.nov., isolated from the rectal contents of Plateau pika in Yushu, Qinghai Province, China.</title>
        <authorList>
            <person name="Zhang G."/>
        </authorList>
    </citation>
    <scope>NUCLEOTIDE SEQUENCE [LARGE SCALE GENOMIC DNA]</scope>
    <source>
        <strain evidence="2 3">THG-MD21</strain>
    </source>
</reference>
<dbReference type="InterPro" id="IPR013216">
    <property type="entry name" value="Methyltransf_11"/>
</dbReference>
<dbReference type="Proteomes" id="UP000295543">
    <property type="component" value="Unassembled WGS sequence"/>
</dbReference>
<protein>
    <submittedName>
        <fullName evidence="2">Class I SAM-dependent methyltransferase</fullName>
    </submittedName>
</protein>
<name>A0A4R5UEU6_9GAMM</name>
<dbReference type="InterPro" id="IPR029063">
    <property type="entry name" value="SAM-dependent_MTases_sf"/>
</dbReference>
<gene>
    <name evidence="2" type="ORF">E2F49_07660</name>
</gene>
<feature type="domain" description="Methyltransferase type 11" evidence="1">
    <location>
        <begin position="135"/>
        <end position="183"/>
    </location>
</feature>
<dbReference type="GO" id="GO:0032259">
    <property type="term" value="P:methylation"/>
    <property type="evidence" value="ECO:0007669"/>
    <property type="project" value="UniProtKB-KW"/>
</dbReference>
<dbReference type="Pfam" id="PF08241">
    <property type="entry name" value="Methyltransf_11"/>
    <property type="match status" value="1"/>
</dbReference>
<keyword evidence="2" id="KW-0489">Methyltransferase</keyword>
<organism evidence="2 3">
    <name type="scientific">Luteimonas terrae</name>
    <dbReference type="NCBI Taxonomy" id="1530191"/>
    <lineage>
        <taxon>Bacteria</taxon>
        <taxon>Pseudomonadati</taxon>
        <taxon>Pseudomonadota</taxon>
        <taxon>Gammaproteobacteria</taxon>
        <taxon>Lysobacterales</taxon>
        <taxon>Lysobacteraceae</taxon>
        <taxon>Luteimonas</taxon>
    </lineage>
</organism>
<sequence length="269" mass="28731">MTVCRDHASWCDAAATSRAADVALSIDGQPLPGVCGLCGASAGFSAAIDHADAREGLACLACGCNARQRAVGGVLKQRMGGQPQARIHLTEHASRLYLALRAIFPRMSGSEFVVSVAKRLRLSLWLLRQGVPELVRHEDVTALGFGTGTLDALVSLDVLEHVPDASRAFVELARVISPGGVFVGTVPFYEDAEESRRVAELSSDGRIVFFGEPEYHGDPLGGGVPCFHHFGWSLLRDLRNAGFRDAAAHRVQDADGGVPHGIWVIVAER</sequence>
<dbReference type="SUPFAM" id="SSF53335">
    <property type="entry name" value="S-adenosyl-L-methionine-dependent methyltransferases"/>
    <property type="match status" value="1"/>
</dbReference>
<accession>A0A4R5UEU6</accession>
<keyword evidence="2" id="KW-0808">Transferase</keyword>
<dbReference type="AlphaFoldDB" id="A0A4R5UEU6"/>
<dbReference type="Gene3D" id="3.40.50.150">
    <property type="entry name" value="Vaccinia Virus protein VP39"/>
    <property type="match status" value="1"/>
</dbReference>
<dbReference type="OrthoDB" id="932345at2"/>
<dbReference type="RefSeq" id="WP_133393253.1">
    <property type="nucleotide sequence ID" value="NZ_SMTG01000002.1"/>
</dbReference>
<proteinExistence type="predicted"/>
<keyword evidence="3" id="KW-1185">Reference proteome</keyword>
<comment type="caution">
    <text evidence="2">The sequence shown here is derived from an EMBL/GenBank/DDBJ whole genome shotgun (WGS) entry which is preliminary data.</text>
</comment>
<evidence type="ECO:0000259" key="1">
    <source>
        <dbReference type="Pfam" id="PF08241"/>
    </source>
</evidence>
<dbReference type="GO" id="GO:0008757">
    <property type="term" value="F:S-adenosylmethionine-dependent methyltransferase activity"/>
    <property type="evidence" value="ECO:0007669"/>
    <property type="project" value="InterPro"/>
</dbReference>
<dbReference type="EMBL" id="SMTG01000002">
    <property type="protein sequence ID" value="TDK33849.1"/>
    <property type="molecule type" value="Genomic_DNA"/>
</dbReference>
<evidence type="ECO:0000313" key="3">
    <source>
        <dbReference type="Proteomes" id="UP000295543"/>
    </source>
</evidence>